<dbReference type="HOGENOM" id="CLU_030246_0_0_10"/>
<feature type="transmembrane region" description="Helical" evidence="6">
    <location>
        <begin position="297"/>
        <end position="319"/>
    </location>
</feature>
<feature type="transmembrane region" description="Helical" evidence="6">
    <location>
        <begin position="86"/>
        <end position="103"/>
    </location>
</feature>
<keyword evidence="3 6" id="KW-0812">Transmembrane</keyword>
<dbReference type="Pfam" id="PF07690">
    <property type="entry name" value="MFS_1"/>
    <property type="match status" value="2"/>
</dbReference>
<feature type="transmembrane region" description="Helical" evidence="6">
    <location>
        <begin position="349"/>
        <end position="371"/>
    </location>
</feature>
<dbReference type="eggNOG" id="COG2211">
    <property type="taxonomic scope" value="Bacteria"/>
</dbReference>
<evidence type="ECO:0000259" key="7">
    <source>
        <dbReference type="PROSITE" id="PS50850"/>
    </source>
</evidence>
<keyword evidence="5 6" id="KW-0472">Membrane</keyword>
<evidence type="ECO:0000313" key="9">
    <source>
        <dbReference type="Proteomes" id="UP000004892"/>
    </source>
</evidence>
<dbReference type="InterPro" id="IPR011701">
    <property type="entry name" value="MFS"/>
</dbReference>
<organism evidence="8 9">
    <name type="scientific">Odoribacter laneus YIT 12061</name>
    <dbReference type="NCBI Taxonomy" id="742817"/>
    <lineage>
        <taxon>Bacteria</taxon>
        <taxon>Pseudomonadati</taxon>
        <taxon>Bacteroidota</taxon>
        <taxon>Bacteroidia</taxon>
        <taxon>Bacteroidales</taxon>
        <taxon>Odoribacteraceae</taxon>
        <taxon>Odoribacter</taxon>
    </lineage>
</organism>
<dbReference type="InterPro" id="IPR020846">
    <property type="entry name" value="MFS_dom"/>
</dbReference>
<feature type="transmembrane region" description="Helical" evidence="6">
    <location>
        <begin position="383"/>
        <end position="408"/>
    </location>
</feature>
<gene>
    <name evidence="8" type="ORF">HMPREF9449_02817</name>
</gene>
<dbReference type="AlphaFoldDB" id="H1DKN1"/>
<dbReference type="PROSITE" id="PS50850">
    <property type="entry name" value="MFS"/>
    <property type="match status" value="1"/>
</dbReference>
<dbReference type="InterPro" id="IPR036259">
    <property type="entry name" value="MFS_trans_sf"/>
</dbReference>
<evidence type="ECO:0000256" key="4">
    <source>
        <dbReference type="ARBA" id="ARBA00022989"/>
    </source>
</evidence>
<dbReference type="Gene3D" id="1.20.1250.20">
    <property type="entry name" value="MFS general substrate transporter like domains"/>
    <property type="match status" value="1"/>
</dbReference>
<keyword evidence="2" id="KW-0813">Transport</keyword>
<feature type="transmembrane region" description="Helical" evidence="6">
    <location>
        <begin position="159"/>
        <end position="180"/>
    </location>
</feature>
<feature type="transmembrane region" description="Helical" evidence="6">
    <location>
        <begin position="250"/>
        <end position="269"/>
    </location>
</feature>
<dbReference type="SUPFAM" id="SSF103473">
    <property type="entry name" value="MFS general substrate transporter"/>
    <property type="match status" value="1"/>
</dbReference>
<evidence type="ECO:0000256" key="1">
    <source>
        <dbReference type="ARBA" id="ARBA00004141"/>
    </source>
</evidence>
<comment type="subcellular location">
    <subcellularLocation>
        <location evidence="1">Membrane</location>
        <topology evidence="1">Multi-pass membrane protein</topology>
    </subcellularLocation>
</comment>
<dbReference type="EMBL" id="ADMC01000030">
    <property type="protein sequence ID" value="EHP45524.1"/>
    <property type="molecule type" value="Genomic_DNA"/>
</dbReference>
<proteinExistence type="predicted"/>
<dbReference type="PANTHER" id="PTHR19432">
    <property type="entry name" value="SUGAR TRANSPORTER"/>
    <property type="match status" value="1"/>
</dbReference>
<dbReference type="PANTHER" id="PTHR19432:SF35">
    <property type="entry name" value="SOLUTE CARRIER FAMILY 45 MEMBER 3 ISOFORM X1"/>
    <property type="match status" value="1"/>
</dbReference>
<feature type="domain" description="Major facilitator superfamily (MFS) profile" evidence="7">
    <location>
        <begin position="250"/>
        <end position="452"/>
    </location>
</feature>
<dbReference type="Proteomes" id="UP000004892">
    <property type="component" value="Unassembled WGS sequence"/>
</dbReference>
<comment type="caution">
    <text evidence="8">The sequence shown here is derived from an EMBL/GenBank/DDBJ whole genome shotgun (WGS) entry which is preliminary data.</text>
</comment>
<sequence length="452" mass="49320">MIENTNLNCKPRLGFWALWNISFGFFGVQIAYALQSANVSRIFATLGADPHTLSYFWILPPLAGIIVQPIVGSLSDHTWTRFGRRIPYLFVGSLLAVVVMFLLPNAGSFTHYMSAMMFGLIALMLLDTSINMAMQPFKMLVGDMVNEEQKGLAYSIQSFLCNAGSLVGYLFPFIFALLGIQNIAAPGMVPDTVIYSFYVGAIILILCVIYTSVKVKEMPPKEFEKFHGITAEEKKEKSDFISLLVHAPKVFWTVGLVQFFCWAAFMYMWTYTNGAIAQNVWGTGDTASAGYQEAGNWVGVLFAVQAIGSVCWALVLPLFRSRKGAYSLSLLLGGIGFISTFFVHNQYLLFISFALVGFAWAAMLAMPFTILTNSVSGKNMGAYLGLFNGTICVPQIVAALVGGSLLHAVGGKQIGMLVLAGVLLIIGAACVFIIKETYSHPTEGCEVAKTEN</sequence>
<dbReference type="PATRIC" id="fig|742817.3.peg.3009"/>
<dbReference type="CDD" id="cd17313">
    <property type="entry name" value="MFS_SLC45_SUC"/>
    <property type="match status" value="1"/>
</dbReference>
<dbReference type="GO" id="GO:0022857">
    <property type="term" value="F:transmembrane transporter activity"/>
    <property type="evidence" value="ECO:0007669"/>
    <property type="project" value="InterPro"/>
</dbReference>
<evidence type="ECO:0000256" key="3">
    <source>
        <dbReference type="ARBA" id="ARBA00022692"/>
    </source>
</evidence>
<keyword evidence="4 6" id="KW-1133">Transmembrane helix</keyword>
<keyword evidence="9" id="KW-1185">Reference proteome</keyword>
<feature type="transmembrane region" description="Helical" evidence="6">
    <location>
        <begin position="414"/>
        <end position="434"/>
    </location>
</feature>
<feature type="transmembrane region" description="Helical" evidence="6">
    <location>
        <begin position="54"/>
        <end position="74"/>
    </location>
</feature>
<feature type="transmembrane region" description="Helical" evidence="6">
    <location>
        <begin position="12"/>
        <end position="34"/>
    </location>
</feature>
<dbReference type="STRING" id="742817.HMPREF9449_02817"/>
<evidence type="ECO:0000256" key="6">
    <source>
        <dbReference type="SAM" id="Phobius"/>
    </source>
</evidence>
<evidence type="ECO:0000313" key="8">
    <source>
        <dbReference type="EMBL" id="EHP45524.1"/>
    </source>
</evidence>
<feature type="transmembrane region" description="Helical" evidence="6">
    <location>
        <begin position="326"/>
        <end position="343"/>
    </location>
</feature>
<evidence type="ECO:0000256" key="5">
    <source>
        <dbReference type="ARBA" id="ARBA00023136"/>
    </source>
</evidence>
<dbReference type="GO" id="GO:0016020">
    <property type="term" value="C:membrane"/>
    <property type="evidence" value="ECO:0007669"/>
    <property type="project" value="UniProtKB-SubCell"/>
</dbReference>
<reference evidence="8 9" key="1">
    <citation type="submission" date="2012-01" db="EMBL/GenBank/DDBJ databases">
        <title>The Genome Sequence of Odoribacter laneus YIT 12061.</title>
        <authorList>
            <consortium name="The Broad Institute Genome Sequencing Platform"/>
            <person name="Earl A."/>
            <person name="Ward D."/>
            <person name="Feldgarden M."/>
            <person name="Gevers D."/>
            <person name="Morotomi M."/>
            <person name="Young S.K."/>
            <person name="Zeng Q."/>
            <person name="Gargeya S."/>
            <person name="Fitzgerald M."/>
            <person name="Haas B."/>
            <person name="Abouelleil A."/>
            <person name="Alvarado L."/>
            <person name="Arachchi H.M."/>
            <person name="Berlin A."/>
            <person name="Chapman S.B."/>
            <person name="Gearin G."/>
            <person name="Goldberg J."/>
            <person name="Griggs A."/>
            <person name="Gujja S."/>
            <person name="Hansen M."/>
            <person name="Heiman D."/>
            <person name="Howarth C."/>
            <person name="Larimer J."/>
            <person name="Lui A."/>
            <person name="MacDonald P.J.P."/>
            <person name="McCowen C."/>
            <person name="Montmayeur A."/>
            <person name="Murphy C."/>
            <person name="Neiman D."/>
            <person name="Pearson M."/>
            <person name="Priest M."/>
            <person name="Roberts A."/>
            <person name="Saif S."/>
            <person name="Shea T."/>
            <person name="Sisk P."/>
            <person name="Stolte C."/>
            <person name="Sykes S."/>
            <person name="Wortman J."/>
            <person name="Nusbaum C."/>
            <person name="Birren B."/>
        </authorList>
    </citation>
    <scope>NUCLEOTIDE SEQUENCE [LARGE SCALE GENOMIC DNA]</scope>
    <source>
        <strain evidence="8 9">YIT 12061</strain>
    </source>
</reference>
<evidence type="ECO:0000256" key="2">
    <source>
        <dbReference type="ARBA" id="ARBA00022448"/>
    </source>
</evidence>
<feature type="transmembrane region" description="Helical" evidence="6">
    <location>
        <begin position="109"/>
        <end position="130"/>
    </location>
</feature>
<name>H1DKN1_9BACT</name>
<feature type="transmembrane region" description="Helical" evidence="6">
    <location>
        <begin position="192"/>
        <end position="213"/>
    </location>
</feature>
<accession>H1DKN1</accession>
<protein>
    <recommendedName>
        <fullName evidence="7">Major facilitator superfamily (MFS) profile domain-containing protein</fullName>
    </recommendedName>
</protein>